<dbReference type="InterPro" id="IPR032675">
    <property type="entry name" value="LRR_dom_sf"/>
</dbReference>
<organism evidence="2">
    <name type="scientific">Cladocopium goreaui</name>
    <dbReference type="NCBI Taxonomy" id="2562237"/>
    <lineage>
        <taxon>Eukaryota</taxon>
        <taxon>Sar</taxon>
        <taxon>Alveolata</taxon>
        <taxon>Dinophyceae</taxon>
        <taxon>Suessiales</taxon>
        <taxon>Symbiodiniaceae</taxon>
        <taxon>Cladocopium</taxon>
    </lineage>
</organism>
<dbReference type="Gene3D" id="3.80.10.10">
    <property type="entry name" value="Ribonuclease Inhibitor"/>
    <property type="match status" value="2"/>
</dbReference>
<evidence type="ECO:0000256" key="1">
    <source>
        <dbReference type="ARBA" id="ARBA00023002"/>
    </source>
</evidence>
<dbReference type="InterPro" id="IPR042098">
    <property type="entry name" value="TauD-like_sf"/>
</dbReference>
<dbReference type="GO" id="GO:0016491">
    <property type="term" value="F:oxidoreductase activity"/>
    <property type="evidence" value="ECO:0007669"/>
    <property type="project" value="UniProtKB-KW"/>
</dbReference>
<dbReference type="Proteomes" id="UP001152797">
    <property type="component" value="Unassembled WGS sequence"/>
</dbReference>
<evidence type="ECO:0000313" key="4">
    <source>
        <dbReference type="Proteomes" id="UP001152797"/>
    </source>
</evidence>
<dbReference type="InterPro" id="IPR000408">
    <property type="entry name" value="Reg_chr_condens"/>
</dbReference>
<dbReference type="GO" id="GO:0005085">
    <property type="term" value="F:guanyl-nucleotide exchange factor activity"/>
    <property type="evidence" value="ECO:0007669"/>
    <property type="project" value="TreeGrafter"/>
</dbReference>
<comment type="caution">
    <text evidence="2">The sequence shown here is derived from an EMBL/GenBank/DDBJ whole genome shotgun (WGS) entry which is preliminary data.</text>
</comment>
<dbReference type="Gene3D" id="3.60.130.10">
    <property type="entry name" value="Clavaminate synthase-like"/>
    <property type="match status" value="1"/>
</dbReference>
<keyword evidence="1" id="KW-0560">Oxidoreductase</keyword>
<dbReference type="InterPro" id="IPR051553">
    <property type="entry name" value="Ran_GTPase-activating"/>
</dbReference>
<name>A0A9P1BVD0_9DINO</name>
<dbReference type="PANTHER" id="PTHR45982">
    <property type="entry name" value="REGULATOR OF CHROMOSOME CONDENSATION"/>
    <property type="match status" value="1"/>
</dbReference>
<dbReference type="EMBL" id="CAMXCT010000524">
    <property type="protein sequence ID" value="CAI3979932.1"/>
    <property type="molecule type" value="Genomic_DNA"/>
</dbReference>
<accession>A0A9P1BVD0</accession>
<dbReference type="AlphaFoldDB" id="A0A9P1BVD0"/>
<gene>
    <name evidence="2" type="ORF">C1SCF055_LOCUS7852</name>
</gene>
<keyword evidence="4" id="KW-1185">Reference proteome</keyword>
<dbReference type="EMBL" id="CAMXCT030000524">
    <property type="protein sequence ID" value="CAL4767244.1"/>
    <property type="molecule type" value="Genomic_DNA"/>
</dbReference>
<dbReference type="EMBL" id="CAMXCT020000524">
    <property type="protein sequence ID" value="CAL1133307.1"/>
    <property type="molecule type" value="Genomic_DNA"/>
</dbReference>
<reference evidence="3 4" key="2">
    <citation type="submission" date="2024-05" db="EMBL/GenBank/DDBJ databases">
        <authorList>
            <person name="Chen Y."/>
            <person name="Shah S."/>
            <person name="Dougan E. K."/>
            <person name="Thang M."/>
            <person name="Chan C."/>
        </authorList>
    </citation>
    <scope>NUCLEOTIDE SEQUENCE [LARGE SCALE GENOMIC DNA]</scope>
</reference>
<dbReference type="SUPFAM" id="SSF52058">
    <property type="entry name" value="L domain-like"/>
    <property type="match status" value="1"/>
</dbReference>
<dbReference type="SUPFAM" id="SSF51197">
    <property type="entry name" value="Clavaminate synthase-like"/>
    <property type="match status" value="1"/>
</dbReference>
<evidence type="ECO:0000313" key="3">
    <source>
        <dbReference type="EMBL" id="CAL4767244.1"/>
    </source>
</evidence>
<evidence type="ECO:0000313" key="2">
    <source>
        <dbReference type="EMBL" id="CAI3979932.1"/>
    </source>
</evidence>
<reference evidence="2" key="1">
    <citation type="submission" date="2022-10" db="EMBL/GenBank/DDBJ databases">
        <authorList>
            <person name="Chen Y."/>
            <person name="Dougan E. K."/>
            <person name="Chan C."/>
            <person name="Rhodes N."/>
            <person name="Thang M."/>
        </authorList>
    </citation>
    <scope>NUCLEOTIDE SEQUENCE</scope>
</reference>
<dbReference type="GO" id="GO:0005737">
    <property type="term" value="C:cytoplasm"/>
    <property type="evidence" value="ECO:0007669"/>
    <property type="project" value="TreeGrafter"/>
</dbReference>
<dbReference type="Pfam" id="PF13540">
    <property type="entry name" value="RCC1_2"/>
    <property type="match status" value="5"/>
</dbReference>
<proteinExistence type="predicted"/>
<dbReference type="PANTHER" id="PTHR45982:SF1">
    <property type="entry name" value="REGULATOR OF CHROMOSOME CONDENSATION"/>
    <property type="match status" value="1"/>
</dbReference>
<protein>
    <submittedName>
        <fullName evidence="3">Outer membrane adhesin like protein</fullName>
    </submittedName>
</protein>
<sequence>MASAGRGHTVLLRSDGSAIAIGFNRHAQCDIPPLDEGMTYVQVSAGGFHTVLLRSDGNAVAIGDNRHGQCNIPALEKGIAYTQISAGFGHTVLLRSDGCAVAIGDNRCGQCNIPALDVGMAHGQISAGWYHTVLLRSDGCAIAIGDNTSGQCNIPALDVEISYAQISAGFGHTVLLRSDGRAVAIGSNVDGHCNIPALDEGIAYTRISAGRGHTVLVRSDGGAVAIGDNGHGQCNIPALDEGTAYTQISAGCYHTVLPRSDANAVAIGDNRTGQCNIPLPEPGTFYITDVTHGRDLLLQLEFVREDDDITLICSSLVGEECLRLTSQGVDSAWETHKRIARELNVNLPNLQLILPHGQLLAKICHANPVALVAEVYVHEWSPGDFVVWDNRSTLHSTTVQKTPSNPACQAFIEKKRGEFIYDGRDRSAAALCGCHRALEKLAPAPNELQLVEAPRVALAFSSQRLRQSLRRLHLAAAGLVELELLDFLALEELTVQLQRFSRRGSRRRAQHPPWPCGFSPHCWAPQQPVDGKIAAMTGRAAADKMPSAMAENVDVGGTCNRYSSLKALVHFTNVTELNARGEADVVHLDDPFFTIEVQGRSMVKETISNISVQIRGYWSLSAEGPWLRYVNVHKDLCSDPDVIVKEGFCPLTPEAIIDKKVKHGQLSKFTPGGLYKSIETWWDGDRPIACVDTGIWHLVRSEHAMLAPDLETFKASCDSLQSLNFDFEAPQKLRSFHLRRWAKDGEGRSLTLQPEGLWLQDLNVEISGGSVSLDLSDSSLTQLRLKLSAGAAAAAVTSLGRLKQRRLQRLDLDLVEDVDGNEVPNLRGFSHLQELSVRADAMLALPDALELKDLCLEVPSLEHLDLSEWTVYGSLQRLTLATPRLQRLSLPTAGELRSLQLKQAKLSELQVHFKAFETLALPEDSEAPLRCLRLSGCKQMHTRQLAHLLAQLPHLTELQLQNCADVEQLQLSTLELQELQLNLSRAHRLHLLRLVAPQLTLLKMPPMTVTTATPRRVCLTCDRLAQLDLSSLRWSDLLELRLHLPMVSHFVSPARAHPLDPMEPMTG</sequence>
<dbReference type="Gene3D" id="2.130.10.30">
    <property type="entry name" value="Regulator of chromosome condensation 1/beta-lactamase-inhibitor protein II"/>
    <property type="match status" value="2"/>
</dbReference>
<dbReference type="InterPro" id="IPR009091">
    <property type="entry name" value="RCC1/BLIP-II"/>
</dbReference>
<dbReference type="SUPFAM" id="SSF50985">
    <property type="entry name" value="RCC1/BLIP-II"/>
    <property type="match status" value="1"/>
</dbReference>
<dbReference type="PROSITE" id="PS00626">
    <property type="entry name" value="RCC1_2"/>
    <property type="match status" value="2"/>
</dbReference>